<gene>
    <name evidence="2" type="ORF">OKIOD_LOCUS17010</name>
</gene>
<reference evidence="2 3" key="1">
    <citation type="submission" date="2021-04" db="EMBL/GenBank/DDBJ databases">
        <authorList>
            <person name="Bliznina A."/>
        </authorList>
    </citation>
    <scope>NUCLEOTIDE SEQUENCE [LARGE SCALE GENOMIC DNA]</scope>
</reference>
<feature type="region of interest" description="Disordered" evidence="1">
    <location>
        <begin position="216"/>
        <end position="317"/>
    </location>
</feature>
<proteinExistence type="predicted"/>
<feature type="compositionally biased region" description="Low complexity" evidence="1">
    <location>
        <begin position="225"/>
        <end position="315"/>
    </location>
</feature>
<dbReference type="EMBL" id="OU015567">
    <property type="protein sequence ID" value="CAG5114180.1"/>
    <property type="molecule type" value="Genomic_DNA"/>
</dbReference>
<protein>
    <submittedName>
        <fullName evidence="2">Oidioi.mRNA.OKI2018_I69.chr2.g8245.t2.cds</fullName>
    </submittedName>
</protein>
<feature type="compositionally biased region" description="Polar residues" evidence="1">
    <location>
        <begin position="360"/>
        <end position="376"/>
    </location>
</feature>
<sequence length="376" mass="42160">MDILDELFQLESDFFEMEDHWYPKIVRVPKRNTYTPYRGPPRPQQSPSATNVRITKQVLESILHNPTYFTQINYDKPPEHCQYLKISEPTDLTLFPGGKNYQTKISNELKQIYSYTPGSYEKYQDMIKAKKVLKMAPPPPQNNQPSPKPRTPPPPPNQSVPAPQQINGQLHQVFHLYDKNTGRTIQAIKGANGSFTAIGQSSGQIFHVANGQSSGSTIMAGNAGQQQQQQGGQPKPQQVFQPQQQNSNNQQFQKNSMNPPMSQPIMIQQPQAQQIHIQQPHQQVQLQQGPPQQAGSTMVINTSSSNGGSSDNGNNAYITSEVNLGNEARNSLEMQKNVIKTQIHQTRRQMVQSFMPRPAYQSQPIAANSPQPVQAE</sequence>
<feature type="region of interest" description="Disordered" evidence="1">
    <location>
        <begin position="135"/>
        <end position="164"/>
    </location>
</feature>
<evidence type="ECO:0000313" key="3">
    <source>
        <dbReference type="Proteomes" id="UP001158576"/>
    </source>
</evidence>
<evidence type="ECO:0000313" key="2">
    <source>
        <dbReference type="EMBL" id="CAG5114180.1"/>
    </source>
</evidence>
<evidence type="ECO:0000256" key="1">
    <source>
        <dbReference type="SAM" id="MobiDB-lite"/>
    </source>
</evidence>
<dbReference type="Proteomes" id="UP001158576">
    <property type="component" value="Chromosome 2"/>
</dbReference>
<name>A0ABN7TAX7_OIKDI</name>
<feature type="compositionally biased region" description="Pro residues" evidence="1">
    <location>
        <begin position="136"/>
        <end position="158"/>
    </location>
</feature>
<accession>A0ABN7TAX7</accession>
<organism evidence="2 3">
    <name type="scientific">Oikopleura dioica</name>
    <name type="common">Tunicate</name>
    <dbReference type="NCBI Taxonomy" id="34765"/>
    <lineage>
        <taxon>Eukaryota</taxon>
        <taxon>Metazoa</taxon>
        <taxon>Chordata</taxon>
        <taxon>Tunicata</taxon>
        <taxon>Appendicularia</taxon>
        <taxon>Copelata</taxon>
        <taxon>Oikopleuridae</taxon>
        <taxon>Oikopleura</taxon>
    </lineage>
</organism>
<keyword evidence="3" id="KW-1185">Reference proteome</keyword>
<feature type="region of interest" description="Disordered" evidence="1">
    <location>
        <begin position="348"/>
        <end position="376"/>
    </location>
</feature>